<reference evidence="1 2" key="1">
    <citation type="journal article" date="2016" name="Front. Microbiol.">
        <title>Genomic Resource of Rice Seed Associated Bacteria.</title>
        <authorList>
            <person name="Midha S."/>
            <person name="Bansal K."/>
            <person name="Sharma S."/>
            <person name="Kumar N."/>
            <person name="Patil P.P."/>
            <person name="Chaudhry V."/>
            <person name="Patil P.B."/>
        </authorList>
    </citation>
    <scope>NUCLEOTIDE SEQUENCE [LARGE SCALE GENOMIC DNA]</scope>
    <source>
        <strain evidence="1 2">NS115</strain>
    </source>
</reference>
<evidence type="ECO:0000313" key="1">
    <source>
        <dbReference type="EMBL" id="KTS84416.1"/>
    </source>
</evidence>
<dbReference type="Proteomes" id="UP000074866">
    <property type="component" value="Unassembled WGS sequence"/>
</dbReference>
<protein>
    <submittedName>
        <fullName evidence="1">Terminase</fullName>
    </submittedName>
</protein>
<organism evidence="1 2">
    <name type="scientific">Paenibacillus jamilae</name>
    <dbReference type="NCBI Taxonomy" id="114136"/>
    <lineage>
        <taxon>Bacteria</taxon>
        <taxon>Bacillati</taxon>
        <taxon>Bacillota</taxon>
        <taxon>Bacilli</taxon>
        <taxon>Bacillales</taxon>
        <taxon>Paenibacillaceae</taxon>
        <taxon>Paenibacillus</taxon>
    </lineage>
</organism>
<evidence type="ECO:0000313" key="2">
    <source>
        <dbReference type="Proteomes" id="UP000074866"/>
    </source>
</evidence>
<name>A0ACC4ZZK5_9BACL</name>
<accession>A0ACC4ZZK5</accession>
<proteinExistence type="predicted"/>
<keyword evidence="2" id="KW-1185">Reference proteome</keyword>
<dbReference type="EMBL" id="LDRX01000015">
    <property type="protein sequence ID" value="KTS84416.1"/>
    <property type="molecule type" value="Genomic_DNA"/>
</dbReference>
<comment type="caution">
    <text evidence="1">The sequence shown here is derived from an EMBL/GenBank/DDBJ whole genome shotgun (WGS) entry which is preliminary data.</text>
</comment>
<gene>
    <name evidence="1" type="ORF">NS115_03505</name>
</gene>
<sequence length="140" mass="15824">MALSPFATDEDRMAVVTEATQPSKTYAFDFDSGEFTGAFIDGKDAIRQFIRKTLVTARYRFLIYDRDYGSELETLLGADVTTELLESEIPRIIQDALLYDERIDDVYEFDITREPGSDAVVVAFSVTTADGQELQEEVRL</sequence>